<dbReference type="EMBL" id="NBAG03000345">
    <property type="protein sequence ID" value="PNI37786.1"/>
    <property type="molecule type" value="Genomic_DNA"/>
</dbReference>
<proteinExistence type="predicted"/>
<dbReference type="AlphaFoldDB" id="A0A2J8KRX9"/>
<evidence type="ECO:0000313" key="2">
    <source>
        <dbReference type="Proteomes" id="UP000236370"/>
    </source>
</evidence>
<comment type="caution">
    <text evidence="1">The sequence shown here is derived from an EMBL/GenBank/DDBJ whole genome shotgun (WGS) entry which is preliminary data.</text>
</comment>
<gene>
    <name evidence="1" type="ORF">CK820_G0036624</name>
</gene>
<reference evidence="1 2" key="1">
    <citation type="submission" date="2017-12" db="EMBL/GenBank/DDBJ databases">
        <title>High-resolution comparative analysis of great ape genomes.</title>
        <authorList>
            <person name="Pollen A."/>
            <person name="Hastie A."/>
            <person name="Hormozdiari F."/>
            <person name="Dougherty M."/>
            <person name="Liu R."/>
            <person name="Chaisson M."/>
            <person name="Hoppe E."/>
            <person name="Hill C."/>
            <person name="Pang A."/>
            <person name="Hillier L."/>
            <person name="Baker C."/>
            <person name="Armstrong J."/>
            <person name="Shendure J."/>
            <person name="Paten B."/>
            <person name="Wilson R."/>
            <person name="Chao H."/>
            <person name="Schneider V."/>
            <person name="Ventura M."/>
            <person name="Kronenberg Z."/>
            <person name="Murali S."/>
            <person name="Gordon D."/>
            <person name="Cantsilieris S."/>
            <person name="Munson K."/>
            <person name="Nelson B."/>
            <person name="Raja A."/>
            <person name="Underwood J."/>
            <person name="Diekhans M."/>
            <person name="Fiddes I."/>
            <person name="Haussler D."/>
            <person name="Eichler E."/>
        </authorList>
    </citation>
    <scope>NUCLEOTIDE SEQUENCE [LARGE SCALE GENOMIC DNA]</scope>
    <source>
        <strain evidence="1">Yerkes chimp pedigree #C0471</strain>
    </source>
</reference>
<accession>A0A2J8KRX9</accession>
<sequence length="71" mass="7007">MAAPRGEPLAGVSASVLVGRVLGTTPGMIGQVESAPGIPRKDGIPTFLCGAAVCLGEDGFQQRSGAAVGQQ</sequence>
<name>A0A2J8KRX9_PANTR</name>
<protein>
    <submittedName>
        <fullName evidence="1">MPI isoform 9</fullName>
    </submittedName>
</protein>
<evidence type="ECO:0000313" key="1">
    <source>
        <dbReference type="EMBL" id="PNI37786.1"/>
    </source>
</evidence>
<organism evidence="1 2">
    <name type="scientific">Pan troglodytes</name>
    <name type="common">Chimpanzee</name>
    <dbReference type="NCBI Taxonomy" id="9598"/>
    <lineage>
        <taxon>Eukaryota</taxon>
        <taxon>Metazoa</taxon>
        <taxon>Chordata</taxon>
        <taxon>Craniata</taxon>
        <taxon>Vertebrata</taxon>
        <taxon>Euteleostomi</taxon>
        <taxon>Mammalia</taxon>
        <taxon>Eutheria</taxon>
        <taxon>Euarchontoglires</taxon>
        <taxon>Primates</taxon>
        <taxon>Haplorrhini</taxon>
        <taxon>Catarrhini</taxon>
        <taxon>Hominidae</taxon>
        <taxon>Pan</taxon>
    </lineage>
</organism>
<dbReference type="Proteomes" id="UP000236370">
    <property type="component" value="Unassembled WGS sequence"/>
</dbReference>